<dbReference type="AlphaFoldDB" id="A0A0E9UGW2"/>
<dbReference type="EMBL" id="GBXM01043565">
    <property type="protein sequence ID" value="JAH65012.1"/>
    <property type="molecule type" value="Transcribed_RNA"/>
</dbReference>
<reference evidence="1" key="2">
    <citation type="journal article" date="2015" name="Fish Shellfish Immunol.">
        <title>Early steps in the European eel (Anguilla anguilla)-Vibrio vulnificus interaction in the gills: Role of the RtxA13 toxin.</title>
        <authorList>
            <person name="Callol A."/>
            <person name="Pajuelo D."/>
            <person name="Ebbesson L."/>
            <person name="Teles M."/>
            <person name="MacKenzie S."/>
            <person name="Amaro C."/>
        </authorList>
    </citation>
    <scope>NUCLEOTIDE SEQUENCE</scope>
</reference>
<organism evidence="1">
    <name type="scientific">Anguilla anguilla</name>
    <name type="common">European freshwater eel</name>
    <name type="synonym">Muraena anguilla</name>
    <dbReference type="NCBI Taxonomy" id="7936"/>
    <lineage>
        <taxon>Eukaryota</taxon>
        <taxon>Metazoa</taxon>
        <taxon>Chordata</taxon>
        <taxon>Craniata</taxon>
        <taxon>Vertebrata</taxon>
        <taxon>Euteleostomi</taxon>
        <taxon>Actinopterygii</taxon>
        <taxon>Neopterygii</taxon>
        <taxon>Teleostei</taxon>
        <taxon>Anguilliformes</taxon>
        <taxon>Anguillidae</taxon>
        <taxon>Anguilla</taxon>
    </lineage>
</organism>
<proteinExistence type="predicted"/>
<protein>
    <submittedName>
        <fullName evidence="1">Uncharacterized protein</fullName>
    </submittedName>
</protein>
<sequence>MVLPNAGTLWSLRVRKSPAGGGAMFLMRRERKAMCYGYGAFTAW</sequence>
<reference evidence="1" key="1">
    <citation type="submission" date="2014-11" db="EMBL/GenBank/DDBJ databases">
        <authorList>
            <person name="Amaro Gonzalez C."/>
        </authorList>
    </citation>
    <scope>NUCLEOTIDE SEQUENCE</scope>
</reference>
<evidence type="ECO:0000313" key="1">
    <source>
        <dbReference type="EMBL" id="JAH65012.1"/>
    </source>
</evidence>
<accession>A0A0E9UGW2</accession>
<name>A0A0E9UGW2_ANGAN</name>